<protein>
    <submittedName>
        <fullName evidence="1">3365_t:CDS:1</fullName>
    </submittedName>
</protein>
<reference evidence="1" key="1">
    <citation type="submission" date="2021-06" db="EMBL/GenBank/DDBJ databases">
        <authorList>
            <person name="Kallberg Y."/>
            <person name="Tangrot J."/>
            <person name="Rosling A."/>
        </authorList>
    </citation>
    <scope>NUCLEOTIDE SEQUENCE</scope>
    <source>
        <strain evidence="1">IL203A</strain>
    </source>
</reference>
<evidence type="ECO:0000313" key="1">
    <source>
        <dbReference type="EMBL" id="CAG8466689.1"/>
    </source>
</evidence>
<organism evidence="1 2">
    <name type="scientific">Dentiscutata heterogama</name>
    <dbReference type="NCBI Taxonomy" id="1316150"/>
    <lineage>
        <taxon>Eukaryota</taxon>
        <taxon>Fungi</taxon>
        <taxon>Fungi incertae sedis</taxon>
        <taxon>Mucoromycota</taxon>
        <taxon>Glomeromycotina</taxon>
        <taxon>Glomeromycetes</taxon>
        <taxon>Diversisporales</taxon>
        <taxon>Gigasporaceae</taxon>
        <taxon>Dentiscutata</taxon>
    </lineage>
</organism>
<evidence type="ECO:0000313" key="2">
    <source>
        <dbReference type="Proteomes" id="UP000789702"/>
    </source>
</evidence>
<name>A0ACA9KDH0_9GLOM</name>
<proteinExistence type="predicted"/>
<sequence length="379" mass="44090">MKSEAEFDKADLCFASNIETNIFEKILTSNRQLLLKESVNLMDSEAETDLTDSEKDLYLLVKEKIQVLTNESWLDKHDIIGEHLYPMSDNIQMTAPQYHYLISEIRDDIELLAASGVCTGGIDHHLVELMWLHSKQIDIWSHFYDVVFLDTTCRMNRFNIIMCVVVCVDNHNRSWLVAIALIIDEQKIAFEWVLQGILKATGCRHISYCTELESELQQQAHVKNIDKQYTKVVMSLNVVFKLFSNELNHNTSQSIFSEDLYNEMLIELIELIDGISDIKELWIVTRIDQQKCHFVVLLQNSTIHVGILAKHWFNDRAMQKHDYNNECFISEIEEQLVEQEGCALQLVNKYNYKTINNSLRPQTKEHKCQKHITAFNNSA</sequence>
<gene>
    <name evidence="1" type="ORF">DHETER_LOCUS1526</name>
</gene>
<comment type="caution">
    <text evidence="1">The sequence shown here is derived from an EMBL/GenBank/DDBJ whole genome shotgun (WGS) entry which is preliminary data.</text>
</comment>
<keyword evidence="2" id="KW-1185">Reference proteome</keyword>
<accession>A0ACA9KDH0</accession>
<dbReference type="Proteomes" id="UP000789702">
    <property type="component" value="Unassembled WGS sequence"/>
</dbReference>
<dbReference type="EMBL" id="CAJVPU010000943">
    <property type="protein sequence ID" value="CAG8466689.1"/>
    <property type="molecule type" value="Genomic_DNA"/>
</dbReference>